<dbReference type="EMBL" id="BARS01019171">
    <property type="protein sequence ID" value="GAF87972.1"/>
    <property type="molecule type" value="Genomic_DNA"/>
</dbReference>
<reference evidence="2" key="1">
    <citation type="journal article" date="2014" name="Front. Microbiol.">
        <title>High frequency of phylogenetically diverse reductive dehalogenase-homologous genes in deep subseafloor sedimentary metagenomes.</title>
        <authorList>
            <person name="Kawai M."/>
            <person name="Futagami T."/>
            <person name="Toyoda A."/>
            <person name="Takaki Y."/>
            <person name="Nishi S."/>
            <person name="Hori S."/>
            <person name="Arai W."/>
            <person name="Tsubouchi T."/>
            <person name="Morono Y."/>
            <person name="Uchiyama I."/>
            <person name="Ito T."/>
            <person name="Fujiyama A."/>
            <person name="Inagaki F."/>
            <person name="Takami H."/>
        </authorList>
    </citation>
    <scope>NUCLEOTIDE SEQUENCE</scope>
    <source>
        <strain evidence="2">Expedition CK06-06</strain>
    </source>
</reference>
<gene>
    <name evidence="1" type="ORF">S01H1_31102</name>
    <name evidence="2" type="ORF">S03H2_18223</name>
</gene>
<evidence type="ECO:0000313" key="2">
    <source>
        <dbReference type="EMBL" id="GAH37111.1"/>
    </source>
</evidence>
<sequence>MKEIKFDKKSLRCDKNNEYEYGYENEKKDYLYSKYLSLLPISRNNSEKGIYQR</sequence>
<protein>
    <submittedName>
        <fullName evidence="2">Uncharacterized protein</fullName>
    </submittedName>
</protein>
<dbReference type="AlphaFoldDB" id="X1EUQ5"/>
<name>X1EUQ5_9ZZZZ</name>
<organism evidence="2">
    <name type="scientific">marine sediment metagenome</name>
    <dbReference type="NCBI Taxonomy" id="412755"/>
    <lineage>
        <taxon>unclassified sequences</taxon>
        <taxon>metagenomes</taxon>
        <taxon>ecological metagenomes</taxon>
    </lineage>
</organism>
<proteinExistence type="predicted"/>
<dbReference type="EMBL" id="BARU01009446">
    <property type="protein sequence ID" value="GAH37111.1"/>
    <property type="molecule type" value="Genomic_DNA"/>
</dbReference>
<accession>X1EUQ5</accession>
<evidence type="ECO:0000313" key="1">
    <source>
        <dbReference type="EMBL" id="GAF87972.1"/>
    </source>
</evidence>
<comment type="caution">
    <text evidence="2">The sequence shown here is derived from an EMBL/GenBank/DDBJ whole genome shotgun (WGS) entry which is preliminary data.</text>
</comment>